<dbReference type="Proteomes" id="UP000195557">
    <property type="component" value="Unassembled WGS sequence"/>
</dbReference>
<proteinExistence type="inferred from homology"/>
<feature type="domain" description="ABC1 atypical kinase-like" evidence="4">
    <location>
        <begin position="263"/>
        <end position="515"/>
    </location>
</feature>
<dbReference type="AlphaFoldDB" id="A0A1Y5I0H0"/>
<dbReference type="InterPro" id="IPR011009">
    <property type="entry name" value="Kinase-like_dom_sf"/>
</dbReference>
<keyword evidence="3" id="KW-0472">Membrane</keyword>
<evidence type="ECO:0000313" key="5">
    <source>
        <dbReference type="EMBL" id="OUS43048.1"/>
    </source>
</evidence>
<dbReference type="eggNOG" id="KOG1235">
    <property type="taxonomic scope" value="Eukaryota"/>
</dbReference>
<sequence>MFANGLASGARDASVLRGRARGGIARGGVARGIIRANLRGGGDGFASDARARASIGRAKTRMMLNNGRFVRRERWSATTTTEGSAIRGEGESASTEEIEKCLEDEECKFETVASLEKTLASSGDEVTTAARTEAAKTEAKKAEAKKPKAFVNAKTIDQEDYEDIVVSEPPLNIERLKSIGTIARSFEIWSFVAAFVFRRVFIGVKWSYKGGYSEEKRIARLERLASWTRKSLLRLGPTFIKVGQQFSTRVDVLSPQFIRELEKLQDRVPPFPTSMAKEIIQQELGGPVESFFDDFEDTPLAAASLGQVHRANMKATGEQVIIKVQRPGLKEIFDIDLKNLRVIAKWLQKVDPKNDGAKRDWVAIFDETARVLYDEVDYTNEAKNAEEFKNQFAGVDWIKVPKIYWEFTKRRTLCMEYAPATKINDLEGLKKIGVDPDRMARLAVEAYLQQVLRFGFFHADPHPGNVAVDAGDSEGKGRLVVYDYGMMGRIPSTTRDGLLDLFYATYEGQSDSAVKALMKMGVLVDGGADLIAVKRTADFFLTQFDARINAQKKARETNREEYEAEFKAPRTKEEKQAVRKKILSNIGEDLLVVSKDQPFRFPAEFTFVVRAFSVLDGIGKTLNKKFDISEIAAPYARNLLIEANPNSLPPQVVTAQREWLRRADAQTKALVNLIKGPDAISDVADILRRIETGKLKIRVRALEAERAIERMSIMQGVMMQAVIACAATNIGVVMYVSGLMLQAQCAFGFAGLLAFKALTGQLKVAKLLKKENSILGA</sequence>
<accession>A0A1Y5I0H0</accession>
<dbReference type="GO" id="GO:1901031">
    <property type="term" value="P:regulation of response to reactive oxygen species"/>
    <property type="evidence" value="ECO:0007669"/>
    <property type="project" value="TreeGrafter"/>
</dbReference>
<reference evidence="5" key="1">
    <citation type="submission" date="2017-04" db="EMBL/GenBank/DDBJ databases">
        <title>Population genomics of picophytoplankton unveils novel chromosome hypervariability.</title>
        <authorList>
            <consortium name="DOE Joint Genome Institute"/>
            <person name="Blanc-Mathieu R."/>
            <person name="Krasovec M."/>
            <person name="Hebrard M."/>
            <person name="Yau S."/>
            <person name="Desgranges E."/>
            <person name="Martin J."/>
            <person name="Schackwitz W."/>
            <person name="Kuo A."/>
            <person name="Salin G."/>
            <person name="Donnadieu C."/>
            <person name="Desdevises Y."/>
            <person name="Sanchez-Ferandin S."/>
            <person name="Moreau H."/>
            <person name="Rivals E."/>
            <person name="Grigoriev I.V."/>
            <person name="Grimsley N."/>
            <person name="Eyre-Walker A."/>
            <person name="Piganeau G."/>
        </authorList>
    </citation>
    <scope>NUCLEOTIDE SEQUENCE [LARGE SCALE GENOMIC DNA]</scope>
    <source>
        <strain evidence="5">RCC 1115</strain>
    </source>
</reference>
<protein>
    <submittedName>
        <fullName evidence="5">Putative ABC transporter protein</fullName>
    </submittedName>
</protein>
<dbReference type="InterPro" id="IPR004147">
    <property type="entry name" value="ABC1_dom"/>
</dbReference>
<dbReference type="GO" id="GO:0016020">
    <property type="term" value="C:membrane"/>
    <property type="evidence" value="ECO:0007669"/>
    <property type="project" value="GOC"/>
</dbReference>
<evidence type="ECO:0000259" key="4">
    <source>
        <dbReference type="Pfam" id="PF03109"/>
    </source>
</evidence>
<evidence type="ECO:0000256" key="2">
    <source>
        <dbReference type="SAM" id="MobiDB-lite"/>
    </source>
</evidence>
<dbReference type="EMBL" id="KZ155835">
    <property type="protein sequence ID" value="OUS43048.1"/>
    <property type="molecule type" value="Genomic_DNA"/>
</dbReference>
<organism evidence="5">
    <name type="scientific">Ostreococcus tauri</name>
    <name type="common">Marine green alga</name>
    <dbReference type="NCBI Taxonomy" id="70448"/>
    <lineage>
        <taxon>Eukaryota</taxon>
        <taxon>Viridiplantae</taxon>
        <taxon>Chlorophyta</taxon>
        <taxon>Mamiellophyceae</taxon>
        <taxon>Mamiellales</taxon>
        <taxon>Bathycoccaceae</taxon>
        <taxon>Ostreococcus</taxon>
    </lineage>
</organism>
<keyword evidence="3" id="KW-1133">Transmembrane helix</keyword>
<dbReference type="InterPro" id="IPR050154">
    <property type="entry name" value="UbiB_kinase"/>
</dbReference>
<dbReference type="Pfam" id="PF03109">
    <property type="entry name" value="ABC1"/>
    <property type="match status" value="1"/>
</dbReference>
<keyword evidence="3" id="KW-0812">Transmembrane</keyword>
<evidence type="ECO:0000256" key="3">
    <source>
        <dbReference type="SAM" id="Phobius"/>
    </source>
</evidence>
<gene>
    <name evidence="5" type="ORF">BE221DRAFT_195053</name>
</gene>
<dbReference type="PANTHER" id="PTHR10566:SF115">
    <property type="entry name" value="PROTEIN ACTIVITY OF BC1 COMPLEX KINASE 8, CHLOROPLASTIC"/>
    <property type="match status" value="1"/>
</dbReference>
<dbReference type="CDD" id="cd05121">
    <property type="entry name" value="ABC1_ADCK3-like"/>
    <property type="match status" value="1"/>
</dbReference>
<dbReference type="PANTHER" id="PTHR10566">
    <property type="entry name" value="CHAPERONE-ACTIVITY OF BC1 COMPLEX CABC1 -RELATED"/>
    <property type="match status" value="1"/>
</dbReference>
<evidence type="ECO:0000256" key="1">
    <source>
        <dbReference type="ARBA" id="ARBA00009670"/>
    </source>
</evidence>
<dbReference type="GO" id="GO:0046467">
    <property type="term" value="P:membrane lipid biosynthetic process"/>
    <property type="evidence" value="ECO:0007669"/>
    <property type="project" value="TreeGrafter"/>
</dbReference>
<name>A0A1Y5I0H0_OSTTA</name>
<feature type="transmembrane region" description="Helical" evidence="3">
    <location>
        <begin position="716"/>
        <end position="735"/>
    </location>
</feature>
<feature type="region of interest" description="Disordered" evidence="2">
    <location>
        <begin position="75"/>
        <end position="95"/>
    </location>
</feature>
<comment type="similarity">
    <text evidence="1">Belongs to the protein kinase superfamily. ADCK protein kinase family.</text>
</comment>
<dbReference type="SUPFAM" id="SSF56112">
    <property type="entry name" value="Protein kinase-like (PK-like)"/>
    <property type="match status" value="1"/>
</dbReference>